<evidence type="ECO:0000313" key="8">
    <source>
        <dbReference type="EMBL" id="AHB49064.1"/>
    </source>
</evidence>
<dbReference type="PATRIC" id="fig|1029756.8.peg.2627"/>
<proteinExistence type="predicted"/>
<dbReference type="AlphaFoldDB" id="V5SGI1"/>
<dbReference type="STRING" id="1029756.W911_12650"/>
<evidence type="ECO:0000256" key="2">
    <source>
        <dbReference type="ARBA" id="ARBA00022617"/>
    </source>
</evidence>
<evidence type="ECO:0000256" key="6">
    <source>
        <dbReference type="PROSITE-ProRule" id="PRU00433"/>
    </source>
</evidence>
<dbReference type="SUPFAM" id="SSF46626">
    <property type="entry name" value="Cytochrome c"/>
    <property type="match status" value="1"/>
</dbReference>
<dbReference type="PANTHER" id="PTHR37823">
    <property type="entry name" value="CYTOCHROME C-553-LIKE"/>
    <property type="match status" value="1"/>
</dbReference>
<dbReference type="InterPro" id="IPR009056">
    <property type="entry name" value="Cyt_c-like_dom"/>
</dbReference>
<reference evidence="8 9" key="1">
    <citation type="journal article" date="2014" name="Genome Announc.">
        <title>Complete Genome Sequence of Hyphomicrobium nitrativorans Strain NL23, a Denitrifying Bacterium Isolated from Biofilm of a Methanol-Fed Denitrification System Treating Seawater at the Montreal Biodome.</title>
        <authorList>
            <person name="Martineau C."/>
            <person name="Villeneuve C."/>
            <person name="Mauffrey F."/>
            <person name="Villemur R."/>
        </authorList>
    </citation>
    <scope>NUCLEOTIDE SEQUENCE [LARGE SCALE GENOMIC DNA]</scope>
    <source>
        <strain evidence="8">NL23</strain>
    </source>
</reference>
<evidence type="ECO:0000256" key="4">
    <source>
        <dbReference type="ARBA" id="ARBA00022982"/>
    </source>
</evidence>
<dbReference type="KEGG" id="hni:W911_12650"/>
<evidence type="ECO:0000256" key="3">
    <source>
        <dbReference type="ARBA" id="ARBA00022723"/>
    </source>
</evidence>
<protein>
    <submittedName>
        <fullName evidence="8">Cytochrome C</fullName>
    </submittedName>
</protein>
<name>V5SGI1_9HYPH</name>
<dbReference type="Proteomes" id="UP000018542">
    <property type="component" value="Chromosome"/>
</dbReference>
<feature type="domain" description="Cytochrome c" evidence="7">
    <location>
        <begin position="50"/>
        <end position="132"/>
    </location>
</feature>
<keyword evidence="1" id="KW-0813">Transport</keyword>
<keyword evidence="9" id="KW-1185">Reference proteome</keyword>
<dbReference type="PANTHER" id="PTHR37823:SF4">
    <property type="entry name" value="MENAQUINOL-CYTOCHROME C REDUCTASE CYTOCHROME B_C SUBUNIT"/>
    <property type="match status" value="1"/>
</dbReference>
<evidence type="ECO:0000259" key="7">
    <source>
        <dbReference type="PROSITE" id="PS51007"/>
    </source>
</evidence>
<dbReference type="InterPro" id="IPR030991">
    <property type="entry name" value="c550_proteobact"/>
</dbReference>
<dbReference type="Pfam" id="PF13442">
    <property type="entry name" value="Cytochrome_CBB3"/>
    <property type="match status" value="1"/>
</dbReference>
<keyword evidence="2 6" id="KW-0349">Heme</keyword>
<evidence type="ECO:0000256" key="1">
    <source>
        <dbReference type="ARBA" id="ARBA00022448"/>
    </source>
</evidence>
<dbReference type="NCBIfam" id="TIGR04494">
    <property type="entry name" value="c550_PedF"/>
    <property type="match status" value="1"/>
</dbReference>
<sequence length="133" mass="14192">MACLIAAPGHQALAHGDGAPQPVDTTGLTPLGDDWRVTNPYREAGPEHDRAIEIGARGYNSNCARCHGLDVKSGGMAPDLRLLGETEMDDAWFTSRVLGGAKTGDSVKMPPFDGLLSQEAIWAIRTYIDAQSE</sequence>
<dbReference type="EMBL" id="CP006912">
    <property type="protein sequence ID" value="AHB49064.1"/>
    <property type="molecule type" value="Genomic_DNA"/>
</dbReference>
<dbReference type="GO" id="GO:0046872">
    <property type="term" value="F:metal ion binding"/>
    <property type="evidence" value="ECO:0007669"/>
    <property type="project" value="UniProtKB-KW"/>
</dbReference>
<dbReference type="HOGENOM" id="CLU_084762_1_0_5"/>
<dbReference type="GO" id="GO:0009055">
    <property type="term" value="F:electron transfer activity"/>
    <property type="evidence" value="ECO:0007669"/>
    <property type="project" value="InterPro"/>
</dbReference>
<evidence type="ECO:0000313" key="9">
    <source>
        <dbReference type="Proteomes" id="UP000018542"/>
    </source>
</evidence>
<dbReference type="GO" id="GO:0020037">
    <property type="term" value="F:heme binding"/>
    <property type="evidence" value="ECO:0007669"/>
    <property type="project" value="InterPro"/>
</dbReference>
<dbReference type="Gene3D" id="1.10.760.10">
    <property type="entry name" value="Cytochrome c-like domain"/>
    <property type="match status" value="1"/>
</dbReference>
<dbReference type="PROSITE" id="PS51007">
    <property type="entry name" value="CYTC"/>
    <property type="match status" value="1"/>
</dbReference>
<dbReference type="InterPro" id="IPR036909">
    <property type="entry name" value="Cyt_c-like_dom_sf"/>
</dbReference>
<keyword evidence="5 6" id="KW-0408">Iron</keyword>
<keyword evidence="4" id="KW-0249">Electron transport</keyword>
<gene>
    <name evidence="8" type="ORF">W911_12650</name>
</gene>
<keyword evidence="3 6" id="KW-0479">Metal-binding</keyword>
<accession>V5SGI1</accession>
<organism evidence="8 9">
    <name type="scientific">Hyphomicrobium nitrativorans NL23</name>
    <dbReference type="NCBI Taxonomy" id="1029756"/>
    <lineage>
        <taxon>Bacteria</taxon>
        <taxon>Pseudomonadati</taxon>
        <taxon>Pseudomonadota</taxon>
        <taxon>Alphaproteobacteria</taxon>
        <taxon>Hyphomicrobiales</taxon>
        <taxon>Hyphomicrobiaceae</taxon>
        <taxon>Hyphomicrobium</taxon>
    </lineage>
</organism>
<evidence type="ECO:0000256" key="5">
    <source>
        <dbReference type="ARBA" id="ARBA00023004"/>
    </source>
</evidence>
<dbReference type="InterPro" id="IPR051811">
    <property type="entry name" value="Cytochrome_c550/c551-like"/>
</dbReference>